<accession>A0A2U2C2H4</accession>
<gene>
    <name evidence="2" type="primary">amrB</name>
    <name evidence="2" type="ORF">DF188_00700</name>
</gene>
<dbReference type="InterPro" id="IPR002737">
    <property type="entry name" value="MEMO1_fam"/>
</dbReference>
<organism evidence="2 3">
    <name type="scientific">Aliarcobacter skirrowii</name>
    <dbReference type="NCBI Taxonomy" id="28200"/>
    <lineage>
        <taxon>Bacteria</taxon>
        <taxon>Pseudomonadati</taxon>
        <taxon>Campylobacterota</taxon>
        <taxon>Epsilonproteobacteria</taxon>
        <taxon>Campylobacterales</taxon>
        <taxon>Arcobacteraceae</taxon>
        <taxon>Aliarcobacter</taxon>
    </lineage>
</organism>
<name>A0A2U2C2H4_9BACT</name>
<dbReference type="PANTHER" id="PTHR11060">
    <property type="entry name" value="PROTEIN MEMO1"/>
    <property type="match status" value="1"/>
</dbReference>
<dbReference type="Proteomes" id="UP000245014">
    <property type="component" value="Unassembled WGS sequence"/>
</dbReference>
<dbReference type="EMBL" id="QEYI01000001">
    <property type="protein sequence ID" value="PWE23226.1"/>
    <property type="molecule type" value="Genomic_DNA"/>
</dbReference>
<dbReference type="CDD" id="cd07361">
    <property type="entry name" value="MEMO_like"/>
    <property type="match status" value="1"/>
</dbReference>
<dbReference type="Gene3D" id="3.40.830.10">
    <property type="entry name" value="LigB-like"/>
    <property type="match status" value="1"/>
</dbReference>
<proteinExistence type="inferred from homology"/>
<dbReference type="STRING" id="28200.GCA_001572935_00610"/>
<dbReference type="NCBIfam" id="TIGR04336">
    <property type="entry name" value="AmmeMemoSam_B"/>
    <property type="match status" value="1"/>
</dbReference>
<evidence type="ECO:0000313" key="3">
    <source>
        <dbReference type="Proteomes" id="UP000245014"/>
    </source>
</evidence>
<dbReference type="Pfam" id="PF01875">
    <property type="entry name" value="Memo"/>
    <property type="match status" value="1"/>
</dbReference>
<dbReference type="AlphaFoldDB" id="A0A2U2C2H4"/>
<dbReference type="PANTHER" id="PTHR11060:SF0">
    <property type="entry name" value="PROTEIN MEMO1"/>
    <property type="match status" value="1"/>
</dbReference>
<reference evidence="2 3" key="1">
    <citation type="submission" date="2018-05" db="EMBL/GenBank/DDBJ databases">
        <title>Antimicrobial susceptibility testing and genomic analysis of Arcobacter skirrowii strains and one Arcobacter butzleri isolated from German poultry farms.</title>
        <authorList>
            <person name="Haenel I."/>
            <person name="Hotzel H."/>
            <person name="Tomaso H."/>
            <person name="Busch A."/>
        </authorList>
    </citation>
    <scope>NUCLEOTIDE SEQUENCE [LARGE SCALE GENOMIC DNA]</scope>
    <source>
        <strain evidence="3">v</strain>
    </source>
</reference>
<comment type="similarity">
    <text evidence="1">Belongs to the MEMO1 family.</text>
</comment>
<evidence type="ECO:0000256" key="1">
    <source>
        <dbReference type="ARBA" id="ARBA00006315"/>
    </source>
</evidence>
<comment type="caution">
    <text evidence="2">The sequence shown here is derived from an EMBL/GenBank/DDBJ whole genome shotgun (WGS) entry which is preliminary data.</text>
</comment>
<protein>
    <submittedName>
        <fullName evidence="2">AmmeMemoRadiSam system protein B</fullName>
    </submittedName>
</protein>
<evidence type="ECO:0000313" key="2">
    <source>
        <dbReference type="EMBL" id="PWE23226.1"/>
    </source>
</evidence>
<dbReference type="RefSeq" id="WP_109065499.1">
    <property type="nucleotide sequence ID" value="NZ_QEYG01000007.1"/>
</dbReference>
<sequence>MSIRKSVVSGSFYPNEKKELLKYFEKFNQEKSSDLNLKDISAILVPHAGYIYSGFTANKAFKVASLKNYKKVVIIGPSHKVWFKGASISLYDFYETPFGDLKVDLEYSKELLKTFDFLTFEEECSFEHSTEVQAPFCKYYFNSAKIVEIIYGDISSDDLVKLYEYILKDSNNLLIISSDLSHFYSLNDAMKLDINCLNAVKNFDLKSLEFCEACGKTAIEAIIKLGIKQNLKSKLLHYCTSADISNDKTKVVGYTSAIFTKE</sequence>